<feature type="compositionally biased region" description="Basic residues" evidence="1">
    <location>
        <begin position="57"/>
        <end position="71"/>
    </location>
</feature>
<sequence>MNWPGQVPLANGNVQASWNTGRISREARRRAGWVQLQRGGVSRAVQLTADSDAGLKAARHRKRSRRVRRAGGKSSESGFCRRL</sequence>
<accession>A0A9P6GDN8</accession>
<evidence type="ECO:0000313" key="3">
    <source>
        <dbReference type="Proteomes" id="UP000756921"/>
    </source>
</evidence>
<name>A0A9P6GDN8_9PLEO</name>
<protein>
    <submittedName>
        <fullName evidence="2">Uncharacterized protein</fullName>
    </submittedName>
</protein>
<comment type="caution">
    <text evidence="2">The sequence shown here is derived from an EMBL/GenBank/DDBJ whole genome shotgun (WGS) entry which is preliminary data.</text>
</comment>
<proteinExistence type="predicted"/>
<gene>
    <name evidence="2" type="ORF">PMIN01_08793</name>
</gene>
<dbReference type="Proteomes" id="UP000756921">
    <property type="component" value="Unassembled WGS sequence"/>
</dbReference>
<dbReference type="AlphaFoldDB" id="A0A9P6GDN8"/>
<organism evidence="2 3">
    <name type="scientific">Paraphaeosphaeria minitans</name>
    <dbReference type="NCBI Taxonomy" id="565426"/>
    <lineage>
        <taxon>Eukaryota</taxon>
        <taxon>Fungi</taxon>
        <taxon>Dikarya</taxon>
        <taxon>Ascomycota</taxon>
        <taxon>Pezizomycotina</taxon>
        <taxon>Dothideomycetes</taxon>
        <taxon>Pleosporomycetidae</taxon>
        <taxon>Pleosporales</taxon>
        <taxon>Massarineae</taxon>
        <taxon>Didymosphaeriaceae</taxon>
        <taxon>Paraphaeosphaeria</taxon>
    </lineage>
</organism>
<feature type="region of interest" description="Disordered" evidence="1">
    <location>
        <begin position="54"/>
        <end position="83"/>
    </location>
</feature>
<dbReference type="EMBL" id="WJXW01000009">
    <property type="protein sequence ID" value="KAF9733110.1"/>
    <property type="molecule type" value="Genomic_DNA"/>
</dbReference>
<evidence type="ECO:0000313" key="2">
    <source>
        <dbReference type="EMBL" id="KAF9733110.1"/>
    </source>
</evidence>
<keyword evidence="3" id="KW-1185">Reference proteome</keyword>
<reference evidence="2" key="1">
    <citation type="journal article" date="2020" name="Mol. Plant Microbe Interact.">
        <title>Genome Sequence of the Biocontrol Agent Coniothyrium minitans strain Conio (IMI 134523).</title>
        <authorList>
            <person name="Patel D."/>
            <person name="Shittu T.A."/>
            <person name="Baroncelli R."/>
            <person name="Muthumeenakshi S."/>
            <person name="Osborne T.H."/>
            <person name="Janganan T.K."/>
            <person name="Sreenivasaprasad S."/>
        </authorList>
    </citation>
    <scope>NUCLEOTIDE SEQUENCE</scope>
    <source>
        <strain evidence="2">Conio</strain>
    </source>
</reference>
<evidence type="ECO:0000256" key="1">
    <source>
        <dbReference type="SAM" id="MobiDB-lite"/>
    </source>
</evidence>